<dbReference type="Proteomes" id="UP000789920">
    <property type="component" value="Unassembled WGS sequence"/>
</dbReference>
<dbReference type="EMBL" id="CAJVQC010017342">
    <property type="protein sequence ID" value="CAG8684044.1"/>
    <property type="molecule type" value="Genomic_DNA"/>
</dbReference>
<reference evidence="1" key="1">
    <citation type="submission" date="2021-06" db="EMBL/GenBank/DDBJ databases">
        <authorList>
            <person name="Kallberg Y."/>
            <person name="Tangrot J."/>
            <person name="Rosling A."/>
        </authorList>
    </citation>
    <scope>NUCLEOTIDE SEQUENCE</scope>
    <source>
        <strain evidence="1">MA461A</strain>
    </source>
</reference>
<keyword evidence="2" id="KW-1185">Reference proteome</keyword>
<protein>
    <submittedName>
        <fullName evidence="1">21417_t:CDS:1</fullName>
    </submittedName>
</protein>
<name>A0ACA9P4X8_9GLOM</name>
<comment type="caution">
    <text evidence="1">The sequence shown here is derived from an EMBL/GenBank/DDBJ whole genome shotgun (WGS) entry which is preliminary data.</text>
</comment>
<sequence>MSDKHEKNDHNLLNETEEIADETEIDLESFFEEAYYGSVDMEDLCINIETVILEVENNFDDFDQAKQYVKLYAEFKDFKIRIGQNSAIDNAEGEKVQHKKTICCRHSGQYHLANKAKSRNTVRQGCQYSNTSLYELDKVLMDISEDRVRRQQCKDPIRLTVNSVTIFSKIKALVKRYLHSNIIQFLINQIKESIFYTAHHSNINEVENMLKNESSESDNFNDEYDSIYMYAYFFLQHLNRADINEIPQEFCEDIAIESTYFEQRFIDSTENMMNKSVGLVYNAIDKCLLYNDTEFVNIIKNYIANMHKKEVELVQVQQANQKGIIDLDGSNKENILLSASFKNLLKVATKKRLKLSSYRNNDKCNQPPTHETDKQKHN</sequence>
<gene>
    <name evidence="1" type="ORF">RPERSI_LOCUS9252</name>
</gene>
<organism evidence="1 2">
    <name type="scientific">Racocetra persica</name>
    <dbReference type="NCBI Taxonomy" id="160502"/>
    <lineage>
        <taxon>Eukaryota</taxon>
        <taxon>Fungi</taxon>
        <taxon>Fungi incertae sedis</taxon>
        <taxon>Mucoromycota</taxon>
        <taxon>Glomeromycotina</taxon>
        <taxon>Glomeromycetes</taxon>
        <taxon>Diversisporales</taxon>
        <taxon>Gigasporaceae</taxon>
        <taxon>Racocetra</taxon>
    </lineage>
</organism>
<accession>A0ACA9P4X8</accession>
<evidence type="ECO:0000313" key="2">
    <source>
        <dbReference type="Proteomes" id="UP000789920"/>
    </source>
</evidence>
<proteinExistence type="predicted"/>
<evidence type="ECO:0000313" key="1">
    <source>
        <dbReference type="EMBL" id="CAG8684044.1"/>
    </source>
</evidence>